<comment type="caution">
    <text evidence="1">The sequence shown here is derived from an EMBL/GenBank/DDBJ whole genome shotgun (WGS) entry which is preliminary data.</text>
</comment>
<name>A0A392V0T6_9FABA</name>
<dbReference type="AlphaFoldDB" id="A0A392V0T6"/>
<accession>A0A392V0T6</accession>
<keyword evidence="2" id="KW-1185">Reference proteome</keyword>
<protein>
    <submittedName>
        <fullName evidence="1">Envelope-like protein</fullName>
    </submittedName>
</protein>
<evidence type="ECO:0000313" key="2">
    <source>
        <dbReference type="Proteomes" id="UP000265520"/>
    </source>
</evidence>
<proteinExistence type="predicted"/>
<feature type="non-terminal residue" evidence="1">
    <location>
        <position position="74"/>
    </location>
</feature>
<dbReference type="EMBL" id="LXQA011008827">
    <property type="protein sequence ID" value="MCI81022.1"/>
    <property type="molecule type" value="Genomic_DNA"/>
</dbReference>
<dbReference type="Proteomes" id="UP000265520">
    <property type="component" value="Unassembled WGS sequence"/>
</dbReference>
<reference evidence="1 2" key="1">
    <citation type="journal article" date="2018" name="Front. Plant Sci.">
        <title>Red Clover (Trifolium pratense) and Zigzag Clover (T. medium) - A Picture of Genomic Similarities and Differences.</title>
        <authorList>
            <person name="Dluhosova J."/>
            <person name="Istvanek J."/>
            <person name="Nedelnik J."/>
            <person name="Repkova J."/>
        </authorList>
    </citation>
    <scope>NUCLEOTIDE SEQUENCE [LARGE SCALE GENOMIC DNA]</scope>
    <source>
        <strain evidence="2">cv. 10/8</strain>
        <tissue evidence="1">Leaf</tissue>
    </source>
</reference>
<sequence length="74" mass="8133">INKFLERSEEPQPELEVSDNVVCKEITANQVKVWPKKGKISSGKLSVKYAILNRIGAANWVPTKHTSDIATGLG</sequence>
<feature type="non-terminal residue" evidence="1">
    <location>
        <position position="1"/>
    </location>
</feature>
<organism evidence="1 2">
    <name type="scientific">Trifolium medium</name>
    <dbReference type="NCBI Taxonomy" id="97028"/>
    <lineage>
        <taxon>Eukaryota</taxon>
        <taxon>Viridiplantae</taxon>
        <taxon>Streptophyta</taxon>
        <taxon>Embryophyta</taxon>
        <taxon>Tracheophyta</taxon>
        <taxon>Spermatophyta</taxon>
        <taxon>Magnoliopsida</taxon>
        <taxon>eudicotyledons</taxon>
        <taxon>Gunneridae</taxon>
        <taxon>Pentapetalae</taxon>
        <taxon>rosids</taxon>
        <taxon>fabids</taxon>
        <taxon>Fabales</taxon>
        <taxon>Fabaceae</taxon>
        <taxon>Papilionoideae</taxon>
        <taxon>50 kb inversion clade</taxon>
        <taxon>NPAAA clade</taxon>
        <taxon>Hologalegina</taxon>
        <taxon>IRL clade</taxon>
        <taxon>Trifolieae</taxon>
        <taxon>Trifolium</taxon>
    </lineage>
</organism>
<evidence type="ECO:0000313" key="1">
    <source>
        <dbReference type="EMBL" id="MCI81022.1"/>
    </source>
</evidence>